<evidence type="ECO:0000313" key="2">
    <source>
        <dbReference type="EMBL" id="SHL71663.1"/>
    </source>
</evidence>
<evidence type="ECO:0000313" key="3">
    <source>
        <dbReference type="Proteomes" id="UP000184444"/>
    </source>
</evidence>
<proteinExistence type="predicted"/>
<accession>A0A1M7CX12</accession>
<dbReference type="EMBL" id="FRCK01000001">
    <property type="protein sequence ID" value="SHL71663.1"/>
    <property type="molecule type" value="Genomic_DNA"/>
</dbReference>
<protein>
    <submittedName>
        <fullName evidence="2">Uncharacterized protein</fullName>
    </submittedName>
</protein>
<dbReference type="AlphaFoldDB" id="A0A1M7CX12"/>
<dbReference type="Proteomes" id="UP000184444">
    <property type="component" value="Unassembled WGS sequence"/>
</dbReference>
<reference evidence="3" key="1">
    <citation type="submission" date="2016-11" db="EMBL/GenBank/DDBJ databases">
        <authorList>
            <person name="Varghese N."/>
            <person name="Submissions S."/>
        </authorList>
    </citation>
    <scope>NUCLEOTIDE SEQUENCE [LARGE SCALE GENOMIC DNA]</scope>
    <source>
        <strain evidence="3">DSM 6637</strain>
    </source>
</reference>
<gene>
    <name evidence="2" type="ORF">SAMN05444389_1017</name>
</gene>
<dbReference type="RefSeq" id="WP_073060067.1">
    <property type="nucleotide sequence ID" value="NZ_FRCK01000001.1"/>
</dbReference>
<feature type="region of interest" description="Disordered" evidence="1">
    <location>
        <begin position="56"/>
        <end position="78"/>
    </location>
</feature>
<organism evidence="2 3">
    <name type="scientific">Paracoccus solventivorans</name>
    <dbReference type="NCBI Taxonomy" id="53463"/>
    <lineage>
        <taxon>Bacteria</taxon>
        <taxon>Pseudomonadati</taxon>
        <taxon>Pseudomonadota</taxon>
        <taxon>Alphaproteobacteria</taxon>
        <taxon>Rhodobacterales</taxon>
        <taxon>Paracoccaceae</taxon>
        <taxon>Paracoccus</taxon>
    </lineage>
</organism>
<sequence length="124" mass="13047">MSLHQRRYNNAVASARRLADEGDSTGAAEWARAALGFAEAAGVSRAEAKAAVAGLGWSSPATAPSSREPGARRAMTKPAVAKAWRRAITSEDAKPAPKSAVAKAWRKALSDRNPFAGRHPADRL</sequence>
<keyword evidence="3" id="KW-1185">Reference proteome</keyword>
<evidence type="ECO:0000256" key="1">
    <source>
        <dbReference type="SAM" id="MobiDB-lite"/>
    </source>
</evidence>
<name>A0A1M7CX12_9RHOB</name>